<dbReference type="Gene3D" id="3.40.630.30">
    <property type="match status" value="1"/>
</dbReference>
<dbReference type="SUPFAM" id="SSF55729">
    <property type="entry name" value="Acyl-CoA N-acyltransferases (Nat)"/>
    <property type="match status" value="1"/>
</dbReference>
<name>A0A9Q4B378_SALAG</name>
<evidence type="ECO:0000259" key="1">
    <source>
        <dbReference type="PROSITE" id="PS51186"/>
    </source>
</evidence>
<protein>
    <submittedName>
        <fullName evidence="2">GNAT family N-acetyltransferase</fullName>
    </submittedName>
</protein>
<dbReference type="RefSeq" id="WP_257821710.1">
    <property type="nucleotide sequence ID" value="NZ_JABXYM010000001.1"/>
</dbReference>
<dbReference type="InterPro" id="IPR000182">
    <property type="entry name" value="GNAT_dom"/>
</dbReference>
<accession>A0A9Q4B378</accession>
<evidence type="ECO:0000313" key="3">
    <source>
        <dbReference type="Proteomes" id="UP001057753"/>
    </source>
</evidence>
<dbReference type="InterPro" id="IPR016181">
    <property type="entry name" value="Acyl_CoA_acyltransferase"/>
</dbReference>
<evidence type="ECO:0000313" key="2">
    <source>
        <dbReference type="EMBL" id="MCR6097310.1"/>
    </source>
</evidence>
<gene>
    <name evidence="2" type="ORF">HXA33_12215</name>
</gene>
<keyword evidence="3" id="KW-1185">Reference proteome</keyword>
<dbReference type="CDD" id="cd04301">
    <property type="entry name" value="NAT_SF"/>
    <property type="match status" value="1"/>
</dbReference>
<reference evidence="2" key="1">
    <citation type="submission" date="2020-06" db="EMBL/GenBank/DDBJ databases">
        <title>Insight into the genomes of haloalkaliphilic bacilli from Kenyan soda lakes.</title>
        <authorList>
            <person name="Mwirichia R."/>
            <person name="Villamizar G.C."/>
            <person name="Poehlein A."/>
            <person name="Mugweru J."/>
            <person name="Kipnyargis A."/>
            <person name="Kiplimo D."/>
            <person name="Orwa P."/>
            <person name="Daniel R."/>
        </authorList>
    </citation>
    <scope>NUCLEOTIDE SEQUENCE</scope>
    <source>
        <strain evidence="2">B1096_S55</strain>
    </source>
</reference>
<dbReference type="Proteomes" id="UP001057753">
    <property type="component" value="Unassembled WGS sequence"/>
</dbReference>
<dbReference type="GO" id="GO:0016747">
    <property type="term" value="F:acyltransferase activity, transferring groups other than amino-acyl groups"/>
    <property type="evidence" value="ECO:0007669"/>
    <property type="project" value="InterPro"/>
</dbReference>
<comment type="caution">
    <text evidence="2">The sequence shown here is derived from an EMBL/GenBank/DDBJ whole genome shotgun (WGS) entry which is preliminary data.</text>
</comment>
<dbReference type="AlphaFoldDB" id="A0A9Q4B378"/>
<dbReference type="EMBL" id="JABXYM010000001">
    <property type="protein sequence ID" value="MCR6097310.1"/>
    <property type="molecule type" value="Genomic_DNA"/>
</dbReference>
<organism evidence="2 3">
    <name type="scientific">Salipaludibacillus agaradhaerens</name>
    <name type="common">Bacillus agaradhaerens</name>
    <dbReference type="NCBI Taxonomy" id="76935"/>
    <lineage>
        <taxon>Bacteria</taxon>
        <taxon>Bacillati</taxon>
        <taxon>Bacillota</taxon>
        <taxon>Bacilli</taxon>
        <taxon>Bacillales</taxon>
        <taxon>Bacillaceae</taxon>
    </lineage>
</organism>
<dbReference type="PROSITE" id="PS51186">
    <property type="entry name" value="GNAT"/>
    <property type="match status" value="1"/>
</dbReference>
<dbReference type="Pfam" id="PF00583">
    <property type="entry name" value="Acetyltransf_1"/>
    <property type="match status" value="1"/>
</dbReference>
<proteinExistence type="predicted"/>
<sequence>MVLHRLLTGETIDQLINQVDREKHLLFYSYLTQRRGKAQFIGQYVDDHLTAVLAYISELSFPAFSFYCIEREEVLFPELIMFAREAYRLNDHVTCGTILCEHDLQLFQSYGLITGTPQRFLTMKHEDQEKLLASHSAEDVKAEEYDEVVHFLQNEGMRFFTRSEIERCPFLGIKDGKNFIAVGGFHFYDAQLVEIGNIVTRQAYRGKGLGKLLTSQLTRLGKECATDVYLGVLSENEPAVNVYKGLGYETTAERSIVDFKFKPDYKCHSSAN</sequence>
<feature type="domain" description="N-acetyltransferase" evidence="1">
    <location>
        <begin position="118"/>
        <end position="272"/>
    </location>
</feature>